<feature type="compositionally biased region" description="Polar residues" evidence="3">
    <location>
        <begin position="810"/>
        <end position="838"/>
    </location>
</feature>
<feature type="compositionally biased region" description="Basic and acidic residues" evidence="3">
    <location>
        <begin position="127"/>
        <end position="152"/>
    </location>
</feature>
<evidence type="ECO:0000256" key="1">
    <source>
        <dbReference type="ARBA" id="ARBA00022443"/>
    </source>
</evidence>
<dbReference type="PROSITE" id="PS50002">
    <property type="entry name" value="SH3"/>
    <property type="match status" value="1"/>
</dbReference>
<protein>
    <recommendedName>
        <fullName evidence="7">DH domain-containing protein</fullName>
    </recommendedName>
</protein>
<feature type="compositionally biased region" description="Polar residues" evidence="3">
    <location>
        <begin position="112"/>
        <end position="122"/>
    </location>
</feature>
<dbReference type="SUPFAM" id="SSF48065">
    <property type="entry name" value="DBL homology domain (DH-domain)"/>
    <property type="match status" value="1"/>
</dbReference>
<feature type="compositionally biased region" description="Basic residues" evidence="3">
    <location>
        <begin position="795"/>
        <end position="806"/>
    </location>
</feature>
<feature type="region of interest" description="Disordered" evidence="3">
    <location>
        <begin position="411"/>
        <end position="449"/>
    </location>
</feature>
<reference evidence="6" key="1">
    <citation type="submission" date="2015-11" db="EMBL/GenBank/DDBJ databases">
        <title>De novo transcriptome assembly of four potential Pierce s Disease insect vectors from Arizona vineyards.</title>
        <authorList>
            <person name="Tassone E.E."/>
        </authorList>
    </citation>
    <scope>NUCLEOTIDE SEQUENCE</scope>
</reference>
<feature type="region of interest" description="Disordered" evidence="3">
    <location>
        <begin position="27"/>
        <end position="312"/>
    </location>
</feature>
<proteinExistence type="predicted"/>
<dbReference type="AlphaFoldDB" id="A0A1B6LM24"/>
<evidence type="ECO:0000256" key="2">
    <source>
        <dbReference type="PROSITE-ProRule" id="PRU00192"/>
    </source>
</evidence>
<evidence type="ECO:0000259" key="5">
    <source>
        <dbReference type="PROSITE" id="PS50010"/>
    </source>
</evidence>
<evidence type="ECO:0000313" key="6">
    <source>
        <dbReference type="EMBL" id="JAT24716.1"/>
    </source>
</evidence>
<dbReference type="SUPFAM" id="SSF50729">
    <property type="entry name" value="PH domain-like"/>
    <property type="match status" value="1"/>
</dbReference>
<dbReference type="InterPro" id="IPR011993">
    <property type="entry name" value="PH-like_dom_sf"/>
</dbReference>
<feature type="domain" description="DH" evidence="5">
    <location>
        <begin position="562"/>
        <end position="714"/>
    </location>
</feature>
<feature type="compositionally biased region" description="Basic residues" evidence="3">
    <location>
        <begin position="171"/>
        <end position="182"/>
    </location>
</feature>
<dbReference type="PROSITE" id="PS50010">
    <property type="entry name" value="DH_2"/>
    <property type="match status" value="1"/>
</dbReference>
<dbReference type="GO" id="GO:0005085">
    <property type="term" value="F:guanyl-nucleotide exchange factor activity"/>
    <property type="evidence" value="ECO:0007669"/>
    <property type="project" value="InterPro"/>
</dbReference>
<dbReference type="Gene3D" id="1.20.900.10">
    <property type="entry name" value="Dbl homology (DH) domain"/>
    <property type="match status" value="1"/>
</dbReference>
<dbReference type="Pfam" id="PF00621">
    <property type="entry name" value="RhoGEF"/>
    <property type="match status" value="1"/>
</dbReference>
<dbReference type="Gene3D" id="2.30.30.40">
    <property type="entry name" value="SH3 Domains"/>
    <property type="match status" value="1"/>
</dbReference>
<evidence type="ECO:0008006" key="7">
    <source>
        <dbReference type="Google" id="ProtNLM"/>
    </source>
</evidence>
<sequence>MSSELRNKALNNCDDKKSWRHSWHINTDGMREPLPVSASTLSLDLSPGSTTPTLEDGLFPGGRRIEAPRSTMHSPAPTLRPPTPETARTAPATPVREISQQEEQHRGPTAGLTKTSRFSSTPLLDPLDTHWDSAWTQDKRSVASDTNPHQKDISQSQKNISGHSTESVLQKFRKSFSLRFYKKGGGGNSKDDDEDDKDPPVPPESPPPETRLTPPLTKDDSSEKFRFGPLVWRSSKERKKTKKSRNAKCNSGDSGIQIEMVGRAGGDSSESHDTDHLADEEPLDEMDNSPVVRRRGTASSSEGKPSRPTSDVINQILIDKLKADLQSRVVPRRGVHNNVRRTHSDLGGQRLFNWDVRSSYRRMFSSPSPMKGKPTISPRRGTLETPHKSYKRYCGRPHQLRRSVSQPIGINELSPLMRRKPSGSGRSNVLSEDERAVTSEDDELLSDSESSIASLTDRKKSFEQAMDEEVVILAEAVWDHVAMEPEELAFRAGEVIEVLDTLDRDWWWGARGDQAGWFPSAFVRLRVSQEDTVEDCLAAIASGGSKQLRRRTSISLLSNDQVRSRVVRELVNTERDFVKVLRDVKEGYLTECRKRSDMFSDDQIGTIFGNLEQLLLFQEEFLEDLERHVDSEAPHRSCLGDTFLRHQAGFRMYSEYCNSHPMAIATLQELYQHNSYSKFFEACRLMRGLIEIPLDGYLLTPVQRICKYPLQLAERYVPCAEPALGVTVRHGIKLYSCVRDKWLLFCCRSAQDKTRWLEGLAEERRLVAQDLRDGLEFAPAARHLARMAAARCYRRPPSKPRNKTYKRGNSDITTEASRTPPISRTNGMSSTSVHGSTHSLGRRVGTWFTFGGNKKSRNLGRAATLQTVVHPS</sequence>
<dbReference type="InterPro" id="IPR036028">
    <property type="entry name" value="SH3-like_dom_sf"/>
</dbReference>
<feature type="compositionally biased region" description="Polar residues" evidence="3">
    <location>
        <begin position="297"/>
        <end position="312"/>
    </location>
</feature>
<keyword evidence="1 2" id="KW-0728">SH3 domain</keyword>
<feature type="compositionally biased region" description="Pro residues" evidence="3">
    <location>
        <begin position="200"/>
        <end position="209"/>
    </location>
</feature>
<dbReference type="SMART" id="SM00326">
    <property type="entry name" value="SH3"/>
    <property type="match status" value="1"/>
</dbReference>
<dbReference type="InterPro" id="IPR001452">
    <property type="entry name" value="SH3_domain"/>
</dbReference>
<dbReference type="GO" id="GO:0005829">
    <property type="term" value="C:cytosol"/>
    <property type="evidence" value="ECO:0007669"/>
    <property type="project" value="TreeGrafter"/>
</dbReference>
<feature type="compositionally biased region" description="Polar residues" evidence="3">
    <location>
        <begin position="153"/>
        <end position="168"/>
    </location>
</feature>
<feature type="compositionally biased region" description="Low complexity" evidence="3">
    <location>
        <begin position="85"/>
        <end position="94"/>
    </location>
</feature>
<dbReference type="SUPFAM" id="SSF50044">
    <property type="entry name" value="SH3-domain"/>
    <property type="match status" value="1"/>
</dbReference>
<dbReference type="Pfam" id="PF07653">
    <property type="entry name" value="SH3_2"/>
    <property type="match status" value="1"/>
</dbReference>
<dbReference type="SMART" id="SM00325">
    <property type="entry name" value="RhoGEF"/>
    <property type="match status" value="1"/>
</dbReference>
<feature type="domain" description="SH3" evidence="4">
    <location>
        <begin position="469"/>
        <end position="528"/>
    </location>
</feature>
<dbReference type="InterPro" id="IPR053086">
    <property type="entry name" value="RhoGEF_domain"/>
</dbReference>
<organism evidence="6">
    <name type="scientific">Graphocephala atropunctata</name>
    <dbReference type="NCBI Taxonomy" id="36148"/>
    <lineage>
        <taxon>Eukaryota</taxon>
        <taxon>Metazoa</taxon>
        <taxon>Ecdysozoa</taxon>
        <taxon>Arthropoda</taxon>
        <taxon>Hexapoda</taxon>
        <taxon>Insecta</taxon>
        <taxon>Pterygota</taxon>
        <taxon>Neoptera</taxon>
        <taxon>Paraneoptera</taxon>
        <taxon>Hemiptera</taxon>
        <taxon>Auchenorrhyncha</taxon>
        <taxon>Membracoidea</taxon>
        <taxon>Cicadellidae</taxon>
        <taxon>Cicadellinae</taxon>
        <taxon>Cicadellini</taxon>
        <taxon>Graphocephala</taxon>
    </lineage>
</organism>
<dbReference type="InterPro" id="IPR035899">
    <property type="entry name" value="DBL_dom_sf"/>
</dbReference>
<feature type="compositionally biased region" description="Polar residues" evidence="3">
    <location>
        <begin position="37"/>
        <end position="53"/>
    </location>
</feature>
<feature type="compositionally biased region" description="Basic residues" evidence="3">
    <location>
        <begin position="236"/>
        <end position="246"/>
    </location>
</feature>
<feature type="compositionally biased region" description="Basic and acidic residues" evidence="3">
    <location>
        <begin position="269"/>
        <end position="279"/>
    </location>
</feature>
<dbReference type="EMBL" id="GEBQ01015261">
    <property type="protein sequence ID" value="JAT24716.1"/>
    <property type="molecule type" value="Transcribed_RNA"/>
</dbReference>
<accession>A0A1B6LM24</accession>
<dbReference type="CDD" id="cd00160">
    <property type="entry name" value="RhoGEF"/>
    <property type="match status" value="1"/>
</dbReference>
<feature type="region of interest" description="Disordered" evidence="3">
    <location>
        <begin position="365"/>
        <end position="390"/>
    </location>
</feature>
<gene>
    <name evidence="6" type="ORF">g.23742</name>
</gene>
<evidence type="ECO:0000259" key="4">
    <source>
        <dbReference type="PROSITE" id="PS50002"/>
    </source>
</evidence>
<feature type="region of interest" description="Disordered" evidence="3">
    <location>
        <begin position="795"/>
        <end position="838"/>
    </location>
</feature>
<dbReference type="InterPro" id="IPR000219">
    <property type="entry name" value="DH_dom"/>
</dbReference>
<dbReference type="PANTHER" id="PTHR45834:SF3">
    <property type="entry name" value="RHO GUANINE NUCLEOTIDE EXCHANGE FACTOR 3, ISOFORM L"/>
    <property type="match status" value="1"/>
</dbReference>
<dbReference type="PANTHER" id="PTHR45834">
    <property type="entry name" value="RHO GUANINE NUCLEOTIDE EXCHANGE FACTOR 9-RELATED"/>
    <property type="match status" value="1"/>
</dbReference>
<evidence type="ECO:0000256" key="3">
    <source>
        <dbReference type="SAM" id="MobiDB-lite"/>
    </source>
</evidence>
<feature type="region of interest" description="Disordered" evidence="3">
    <location>
        <begin position="1"/>
        <end position="20"/>
    </location>
</feature>
<feature type="compositionally biased region" description="Basic and acidic residues" evidence="3">
    <location>
        <begin position="217"/>
        <end position="226"/>
    </location>
</feature>
<dbReference type="Gene3D" id="2.30.29.30">
    <property type="entry name" value="Pleckstrin-homology domain (PH domain)/Phosphotyrosine-binding domain (PTB)"/>
    <property type="match status" value="1"/>
</dbReference>
<dbReference type="CDD" id="cd11828">
    <property type="entry name" value="SH3_ARHGEF9_like"/>
    <property type="match status" value="1"/>
</dbReference>
<name>A0A1B6LM24_9HEMI</name>